<evidence type="ECO:0000313" key="1">
    <source>
        <dbReference type="EMBL" id="OWP77684.1"/>
    </source>
</evidence>
<evidence type="ECO:0000313" key="2">
    <source>
        <dbReference type="Proteomes" id="UP000198034"/>
    </source>
</evidence>
<sequence>MNILYGVPGEGMGHATRSKVIIDFLLQEDHNVQVVSSSRAYQFLNKNFPKRVHEIEGMHFAFKESKVSKTGTVLLNIKNASKLLFQNFAEYLELKRSFKPDLVISDFETFTTLFAKKHDLPLISIDNMQVINRCKLDIPIPSSEKNNYTISKSIVKVKVPNAQHYFISSFFEAQILKENTTLVPPIVREAISNALPKEGNHILMYQSSSTIAKVTEALHQIPEYTFYVYGFNKDLVNKNIIFKTFSEEGFVHDLATAKAVIANGGFSFISEAVYLKKPVYSFPLQDQFEQFVNASYIQKLGYGRHFEELTADNLKAFLFDIPKFSKNLAIYSQNGNAVLFEKLKAYLQAFI</sequence>
<dbReference type="PANTHER" id="PTHR21015:SF22">
    <property type="entry name" value="GLYCOSYLTRANSFERASE"/>
    <property type="match status" value="1"/>
</dbReference>
<dbReference type="GO" id="GO:0016757">
    <property type="term" value="F:glycosyltransferase activity"/>
    <property type="evidence" value="ECO:0007669"/>
    <property type="project" value="TreeGrafter"/>
</dbReference>
<dbReference type="EMBL" id="MTCY01000015">
    <property type="protein sequence ID" value="OWP77684.1"/>
    <property type="molecule type" value="Genomic_DNA"/>
</dbReference>
<accession>A0A2D0AHV3</accession>
<reference evidence="1 2" key="1">
    <citation type="journal article" date="2017" name="Infect. Genet. Evol.">
        <title>Comparative genome analysis of fish pathogen Flavobacterium columnare reveals extensive sequence diversity within the species.</title>
        <authorList>
            <person name="Kayansamruaj P."/>
            <person name="Dong H.T."/>
            <person name="Hirono I."/>
            <person name="Kondo H."/>
            <person name="Senapin S."/>
            <person name="Rodkhum C."/>
        </authorList>
    </citation>
    <scope>NUCLEOTIDE SEQUENCE [LARGE SCALE GENOMIC DNA]</scope>
    <source>
        <strain evidence="1 2">1214</strain>
    </source>
</reference>
<dbReference type="Pfam" id="PF13528">
    <property type="entry name" value="Glyco_trans_1_3"/>
    <property type="match status" value="1"/>
</dbReference>
<dbReference type="PANTHER" id="PTHR21015">
    <property type="entry name" value="UDP-N-ACETYLGLUCOSAMINE--N-ACETYLMURAMYL-(PENTAPEPTIDE) PYROPHOSPHORYL-UNDECAPRENOL N-ACETYLGLUCOSAMINE TRANSFERASE 1"/>
    <property type="match status" value="1"/>
</dbReference>
<dbReference type="NCBIfam" id="TIGR00661">
    <property type="entry name" value="MJ1255"/>
    <property type="match status" value="1"/>
</dbReference>
<proteinExistence type="predicted"/>
<dbReference type="SUPFAM" id="SSF53756">
    <property type="entry name" value="UDP-Glycosyltransferase/glycogen phosphorylase"/>
    <property type="match status" value="1"/>
</dbReference>
<comment type="caution">
    <text evidence="1">The sequence shown here is derived from an EMBL/GenBank/DDBJ whole genome shotgun (WGS) entry which is preliminary data.</text>
</comment>
<dbReference type="Proteomes" id="UP000198034">
    <property type="component" value="Unassembled WGS sequence"/>
</dbReference>
<gene>
    <name evidence="1" type="ORF">BWK62_06955</name>
</gene>
<keyword evidence="1" id="KW-0808">Transferase</keyword>
<organism evidence="1 2">
    <name type="scientific">Flavobacterium columnare</name>
    <dbReference type="NCBI Taxonomy" id="996"/>
    <lineage>
        <taxon>Bacteria</taxon>
        <taxon>Pseudomonadati</taxon>
        <taxon>Bacteroidota</taxon>
        <taxon>Flavobacteriia</taxon>
        <taxon>Flavobacteriales</taxon>
        <taxon>Flavobacteriaceae</taxon>
        <taxon>Flavobacterium</taxon>
    </lineage>
</organism>
<dbReference type="AlphaFoldDB" id="A0A2D0AHV3"/>
<name>A0A2D0AHV3_9FLAO</name>
<protein>
    <submittedName>
        <fullName evidence="1">UDP-glucuronosyltransferase</fullName>
    </submittedName>
</protein>
<dbReference type="InterPro" id="IPR005262">
    <property type="entry name" value="MJ1255-like"/>
</dbReference>
<dbReference type="Gene3D" id="3.40.50.2000">
    <property type="entry name" value="Glycogen Phosphorylase B"/>
    <property type="match status" value="1"/>
</dbReference>